<evidence type="ECO:0000313" key="2">
    <source>
        <dbReference type="Proteomes" id="UP001626550"/>
    </source>
</evidence>
<evidence type="ECO:0008006" key="3">
    <source>
        <dbReference type="Google" id="ProtNLM"/>
    </source>
</evidence>
<dbReference type="EMBL" id="JBJKFK010009025">
    <property type="protein sequence ID" value="KAL3306922.1"/>
    <property type="molecule type" value="Genomic_DNA"/>
</dbReference>
<dbReference type="Proteomes" id="UP001626550">
    <property type="component" value="Unassembled WGS sequence"/>
</dbReference>
<protein>
    <recommendedName>
        <fullName evidence="3">Maturase K</fullName>
    </recommendedName>
</protein>
<comment type="caution">
    <text evidence="1">The sequence shown here is derived from an EMBL/GenBank/DDBJ whole genome shotgun (WGS) entry which is preliminary data.</text>
</comment>
<name>A0ABD2PJG7_9PLAT</name>
<sequence>SFEHAFGQPNCFLKNPDLLNETQLSFVEKLPQTKRHKLVLVFSQEMNELKGLSEWLTERIVFIPTESRRNRSLLQTCSDLVKGQRNTRISINSHIISVFRRLSLALDNRIRGNAFYCKSREFAIFLQSLQSQLDVEWQPIKMDTLPGIIRKCLLWHTKSCRVLDRDFWPSVDQLRCSRVPYMEAKFLNDMKLLKSLLAERWPLDKDLFLKLRASCSSIIFSWLLCRLLTAGRLDVQKMLFLFVMSIS</sequence>
<dbReference type="AlphaFoldDB" id="A0ABD2PJG7"/>
<organism evidence="1 2">
    <name type="scientific">Cichlidogyrus casuarinus</name>
    <dbReference type="NCBI Taxonomy" id="1844966"/>
    <lineage>
        <taxon>Eukaryota</taxon>
        <taxon>Metazoa</taxon>
        <taxon>Spiralia</taxon>
        <taxon>Lophotrochozoa</taxon>
        <taxon>Platyhelminthes</taxon>
        <taxon>Monogenea</taxon>
        <taxon>Monopisthocotylea</taxon>
        <taxon>Dactylogyridea</taxon>
        <taxon>Ancyrocephalidae</taxon>
        <taxon>Cichlidogyrus</taxon>
    </lineage>
</organism>
<reference evidence="1 2" key="1">
    <citation type="submission" date="2024-11" db="EMBL/GenBank/DDBJ databases">
        <title>Adaptive evolution of stress response genes in parasites aligns with host niche diversity.</title>
        <authorList>
            <person name="Hahn C."/>
            <person name="Resl P."/>
        </authorList>
    </citation>
    <scope>NUCLEOTIDE SEQUENCE [LARGE SCALE GENOMIC DNA]</scope>
    <source>
        <strain evidence="1">EGGRZ-B1_66</strain>
        <tissue evidence="1">Body</tissue>
    </source>
</reference>
<keyword evidence="2" id="KW-1185">Reference proteome</keyword>
<gene>
    <name evidence="1" type="ORF">Ciccas_014580</name>
</gene>
<feature type="non-terminal residue" evidence="1">
    <location>
        <position position="1"/>
    </location>
</feature>
<proteinExistence type="predicted"/>
<accession>A0ABD2PJG7</accession>
<evidence type="ECO:0000313" key="1">
    <source>
        <dbReference type="EMBL" id="KAL3306922.1"/>
    </source>
</evidence>